<keyword evidence="2" id="KW-0472">Membrane</keyword>
<feature type="domain" description="YncI copper-binding" evidence="3">
    <location>
        <begin position="10"/>
        <end position="126"/>
    </location>
</feature>
<name>A0A167BXI6_9BACL</name>
<dbReference type="EMBL" id="LSFN01000035">
    <property type="protein sequence ID" value="OAB72556.1"/>
    <property type="molecule type" value="Genomic_DNA"/>
</dbReference>
<keyword evidence="2" id="KW-1133">Transmembrane helix</keyword>
<dbReference type="Pfam" id="PF07987">
    <property type="entry name" value="DUF1775"/>
    <property type="match status" value="1"/>
</dbReference>
<evidence type="ECO:0000256" key="2">
    <source>
        <dbReference type="SAM" id="Phobius"/>
    </source>
</evidence>
<dbReference type="AlphaFoldDB" id="A0A167BXI6"/>
<dbReference type="STRING" id="1763538.LPB68_09870"/>
<dbReference type="Gene3D" id="2.60.40.2230">
    <property type="entry name" value="Uncharacterised protein YcnI-like PF07987, DUF1775"/>
    <property type="match status" value="1"/>
</dbReference>
<evidence type="ECO:0000259" key="3">
    <source>
        <dbReference type="Pfam" id="PF07987"/>
    </source>
</evidence>
<reference evidence="4 5" key="1">
    <citation type="submission" date="2016-02" db="EMBL/GenBank/DDBJ databases">
        <title>Paenibacillus sp. LPB0068, isolated from Crassostrea gigas.</title>
        <authorList>
            <person name="Shin S.-K."/>
            <person name="Yi H."/>
        </authorList>
    </citation>
    <scope>NUCLEOTIDE SEQUENCE [LARGE SCALE GENOMIC DNA]</scope>
    <source>
        <strain evidence="4 5">LPB0068</strain>
    </source>
</reference>
<dbReference type="Proteomes" id="UP000077134">
    <property type="component" value="Unassembled WGS sequence"/>
</dbReference>
<dbReference type="InterPro" id="IPR012533">
    <property type="entry name" value="YcnI-copper_dom"/>
</dbReference>
<protein>
    <recommendedName>
        <fullName evidence="3">YncI copper-binding domain-containing protein</fullName>
    </recommendedName>
</protein>
<dbReference type="CDD" id="cd08545">
    <property type="entry name" value="YcnI_like"/>
    <property type="match status" value="1"/>
</dbReference>
<proteinExistence type="predicted"/>
<feature type="region of interest" description="Disordered" evidence="1">
    <location>
        <begin position="139"/>
        <end position="172"/>
    </location>
</feature>
<gene>
    <name evidence="4" type="ORF">PNBC_16315</name>
</gene>
<evidence type="ECO:0000256" key="1">
    <source>
        <dbReference type="SAM" id="MobiDB-lite"/>
    </source>
</evidence>
<keyword evidence="5" id="KW-1185">Reference proteome</keyword>
<organism evidence="4 5">
    <name type="scientific">Paenibacillus crassostreae</name>
    <dbReference type="NCBI Taxonomy" id="1763538"/>
    <lineage>
        <taxon>Bacteria</taxon>
        <taxon>Bacillati</taxon>
        <taxon>Bacillota</taxon>
        <taxon>Bacilli</taxon>
        <taxon>Bacillales</taxon>
        <taxon>Paenibacillaceae</taxon>
        <taxon>Paenibacillus</taxon>
    </lineage>
</organism>
<dbReference type="OrthoDB" id="69896at2"/>
<evidence type="ECO:0000313" key="4">
    <source>
        <dbReference type="EMBL" id="OAB72556.1"/>
    </source>
</evidence>
<keyword evidence="2" id="KW-0812">Transmembrane</keyword>
<accession>A0A167BXI6</accession>
<sequence>MVFAGVASAHITVKPATSTPGAWETYTIKIPVEKDIATTKVSLKIPTEIVFKQYQPVPDWQISTEKDSAGKISTITWTATGEGILAGEFEMFNFVAQNPTEDTSVAWDAYQYYKDGTIVEWTGEEGSDSPHAITLITSSEEANSSSSTEHDHSTTTAPAISDQDLTSTETESTSSSSTLDIITLIISIVALTLSLVTLFKALRNKKQ</sequence>
<dbReference type="InterPro" id="IPR038507">
    <property type="entry name" value="YcnI-like_sf"/>
</dbReference>
<comment type="caution">
    <text evidence="4">The sequence shown here is derived from an EMBL/GenBank/DDBJ whole genome shotgun (WGS) entry which is preliminary data.</text>
</comment>
<evidence type="ECO:0000313" key="5">
    <source>
        <dbReference type="Proteomes" id="UP000077134"/>
    </source>
</evidence>
<feature type="transmembrane region" description="Helical" evidence="2">
    <location>
        <begin position="181"/>
        <end position="202"/>
    </location>
</feature>